<dbReference type="Proteomes" id="UP001501288">
    <property type="component" value="Unassembled WGS sequence"/>
</dbReference>
<dbReference type="InterPro" id="IPR050834">
    <property type="entry name" value="Glycosyltransf_2"/>
</dbReference>
<dbReference type="PANTHER" id="PTHR43685:SF2">
    <property type="entry name" value="GLYCOSYLTRANSFERASE 2-LIKE DOMAIN-CONTAINING PROTEIN"/>
    <property type="match status" value="1"/>
</dbReference>
<keyword evidence="2" id="KW-1185">Reference proteome</keyword>
<dbReference type="SUPFAM" id="SSF53448">
    <property type="entry name" value="Nucleotide-diphospho-sugar transferases"/>
    <property type="match status" value="1"/>
</dbReference>
<dbReference type="CDD" id="cd02525">
    <property type="entry name" value="Succinoglycan_BP_ExoA"/>
    <property type="match status" value="1"/>
</dbReference>
<organism evidence="1 2">
    <name type="scientific">Dermacoccus barathri</name>
    <dbReference type="NCBI Taxonomy" id="322601"/>
    <lineage>
        <taxon>Bacteria</taxon>
        <taxon>Bacillati</taxon>
        <taxon>Actinomycetota</taxon>
        <taxon>Actinomycetes</taxon>
        <taxon>Micrococcales</taxon>
        <taxon>Dermacoccaceae</taxon>
        <taxon>Dermacoccus</taxon>
    </lineage>
</organism>
<name>A0ABN2C6F3_9MICO</name>
<comment type="caution">
    <text evidence="1">The sequence shown here is derived from an EMBL/GenBank/DDBJ whole genome shotgun (WGS) entry which is preliminary data.</text>
</comment>
<dbReference type="PANTHER" id="PTHR43685">
    <property type="entry name" value="GLYCOSYLTRANSFERASE"/>
    <property type="match status" value="1"/>
</dbReference>
<evidence type="ECO:0000313" key="1">
    <source>
        <dbReference type="EMBL" id="GAA1553211.1"/>
    </source>
</evidence>
<evidence type="ECO:0008006" key="3">
    <source>
        <dbReference type="Google" id="ProtNLM"/>
    </source>
</evidence>
<reference evidence="1 2" key="1">
    <citation type="journal article" date="2019" name="Int. J. Syst. Evol. Microbiol.">
        <title>The Global Catalogue of Microorganisms (GCM) 10K type strain sequencing project: providing services to taxonomists for standard genome sequencing and annotation.</title>
        <authorList>
            <consortium name="The Broad Institute Genomics Platform"/>
            <consortium name="The Broad Institute Genome Sequencing Center for Infectious Disease"/>
            <person name="Wu L."/>
            <person name="Ma J."/>
        </authorList>
    </citation>
    <scope>NUCLEOTIDE SEQUENCE [LARGE SCALE GENOMIC DNA]</scope>
    <source>
        <strain evidence="1 2">JCM 14588</strain>
    </source>
</reference>
<dbReference type="InterPro" id="IPR029044">
    <property type="entry name" value="Nucleotide-diphossugar_trans"/>
</dbReference>
<accession>A0ABN2C6F3</accession>
<dbReference type="Pfam" id="PF13641">
    <property type="entry name" value="Glyco_tranf_2_3"/>
    <property type="match status" value="1"/>
</dbReference>
<dbReference type="Gene3D" id="3.90.550.10">
    <property type="entry name" value="Spore Coat Polysaccharide Biosynthesis Protein SpsA, Chain A"/>
    <property type="match status" value="1"/>
</dbReference>
<dbReference type="EMBL" id="BAAANV010000066">
    <property type="protein sequence ID" value="GAA1553211.1"/>
    <property type="molecule type" value="Genomic_DNA"/>
</dbReference>
<proteinExistence type="predicted"/>
<sequence length="346" mass="37515">MTSEPVSSAPTPPIDPSMRRGISVFMPILNEEKHLEEAVTAILAQRYDGPVEVVLAIGPCTDRTWDVARALAERDERITLVENPTGRTPDGLNAALAATHHDVLVRVDGHGILSPGYFATVERLLRETGAANVGGIMDAEGTTPFEEAVECAMKSKIGVGGVKFKQGGEAGPVESVYLGNFAREWIEKVGMYDPRYTRAQDWELNFRIRKGGGTVWFTPDLRVTYRPRATLKALAKQYFEYGTWRRVVARQHKGSINLRYLAPPVAVAGVVAGSLIGLKWRPALVAPLGYAALVTAGGVRAASGRSPQVIVRMPFVLATMHMAWGTGFITSNVELEPAEPGEAPRA</sequence>
<protein>
    <recommendedName>
        <fullName evidence="3">Glycosyltransferase family 2 protein</fullName>
    </recommendedName>
</protein>
<evidence type="ECO:0000313" key="2">
    <source>
        <dbReference type="Proteomes" id="UP001501288"/>
    </source>
</evidence>
<gene>
    <name evidence="1" type="ORF">GCM10009762_27440</name>
</gene>